<feature type="repeat" description="WD" evidence="6">
    <location>
        <begin position="123"/>
        <end position="158"/>
    </location>
</feature>
<dbReference type="PANTHER" id="PTHR19861">
    <property type="entry name" value="WD40 REPEAT PROTEIN SWD2"/>
    <property type="match status" value="1"/>
</dbReference>
<dbReference type="SUPFAM" id="SSF50978">
    <property type="entry name" value="WD40 repeat-like"/>
    <property type="match status" value="1"/>
</dbReference>
<dbReference type="PANTHER" id="PTHR19861:SF0">
    <property type="entry name" value="WD REPEAT-CONTAINING PROTEIN 82"/>
    <property type="match status" value="1"/>
</dbReference>
<comment type="caution">
    <text evidence="8">The sequence shown here is derived from an EMBL/GenBank/DDBJ whole genome shotgun (WGS) entry which is preliminary data.</text>
</comment>
<dbReference type="InterPro" id="IPR015943">
    <property type="entry name" value="WD40/YVTN_repeat-like_dom_sf"/>
</dbReference>
<organism evidence="8 9">
    <name type="scientific">Lasallia pustulata</name>
    <dbReference type="NCBI Taxonomy" id="136370"/>
    <lineage>
        <taxon>Eukaryota</taxon>
        <taxon>Fungi</taxon>
        <taxon>Dikarya</taxon>
        <taxon>Ascomycota</taxon>
        <taxon>Pezizomycotina</taxon>
        <taxon>Lecanoromycetes</taxon>
        <taxon>OSLEUM clade</taxon>
        <taxon>Umbilicariomycetidae</taxon>
        <taxon>Umbilicariales</taxon>
        <taxon>Umbilicariaceae</taxon>
        <taxon>Lasallia</taxon>
    </lineage>
</organism>
<proteinExistence type="inferred from homology"/>
<keyword evidence="4" id="KW-0677">Repeat</keyword>
<evidence type="ECO:0000256" key="4">
    <source>
        <dbReference type="ARBA" id="ARBA00022737"/>
    </source>
</evidence>
<feature type="repeat" description="WD" evidence="6">
    <location>
        <begin position="37"/>
        <end position="78"/>
    </location>
</feature>
<sequence length="362" mass="39013">MAAPVVVPPPPPPGGPQPTQRTSDIIGTFRPTKLFKLAKSEISVTSLDFDDSGEFLLAACGDESLQLYNAKEGKQIKSLFSKKYGAHLARFTHHSQSILYASTKVDDTIRYLSTHDNQFLRYFKGHTAPVTALALCPASDTFLSCSLDDTVRLWSLSSPSPQGRLNLSTPHLATYDPSATVIAIASTSTASILLYDLRNYDKPPFATFDLLLPETAPPRDWTKLDFSNDGKSLLVGTNAPTGHLLLDAFTGDIKAFLARRGPGSRAAPASPASAVVAGQGDMCFSADGRYVVGASGADKDALIWDTQAVPDADKVVQPMASLPFRGKIGCVEWNPRYNMMASADREVVFWLPDEHVGVKAPP</sequence>
<keyword evidence="5" id="KW-0539">Nucleus</keyword>
<dbReference type="GO" id="GO:0048188">
    <property type="term" value="C:Set1C/COMPASS complex"/>
    <property type="evidence" value="ECO:0007669"/>
    <property type="project" value="TreeGrafter"/>
</dbReference>
<dbReference type="Gene3D" id="2.130.10.10">
    <property type="entry name" value="YVTN repeat-like/Quinoprotein amine dehydrogenase"/>
    <property type="match status" value="2"/>
</dbReference>
<dbReference type="InterPro" id="IPR036322">
    <property type="entry name" value="WD40_repeat_dom_sf"/>
</dbReference>
<evidence type="ECO:0000313" key="8">
    <source>
        <dbReference type="EMBL" id="KAA6408605.1"/>
    </source>
</evidence>
<evidence type="ECO:0000256" key="6">
    <source>
        <dbReference type="PROSITE-ProRule" id="PRU00221"/>
    </source>
</evidence>
<comment type="similarity">
    <text evidence="2">Belongs to the WD repeat SWD2 family.</text>
</comment>
<comment type="subcellular location">
    <subcellularLocation>
        <location evidence="1">Nucleus</location>
    </subcellularLocation>
</comment>
<dbReference type="Proteomes" id="UP000324767">
    <property type="component" value="Unassembled WGS sequence"/>
</dbReference>
<evidence type="ECO:0000313" key="9">
    <source>
        <dbReference type="Proteomes" id="UP000324767"/>
    </source>
</evidence>
<feature type="compositionally biased region" description="Pro residues" evidence="7">
    <location>
        <begin position="1"/>
        <end position="16"/>
    </location>
</feature>
<dbReference type="InterPro" id="IPR001680">
    <property type="entry name" value="WD40_rpt"/>
</dbReference>
<evidence type="ECO:0000256" key="7">
    <source>
        <dbReference type="SAM" id="MobiDB-lite"/>
    </source>
</evidence>
<dbReference type="SMART" id="SM00320">
    <property type="entry name" value="WD40"/>
    <property type="match status" value="4"/>
</dbReference>
<feature type="region of interest" description="Disordered" evidence="7">
    <location>
        <begin position="1"/>
        <end position="23"/>
    </location>
</feature>
<dbReference type="Pfam" id="PF00400">
    <property type="entry name" value="WD40"/>
    <property type="match status" value="3"/>
</dbReference>
<dbReference type="GO" id="GO:0016070">
    <property type="term" value="P:RNA metabolic process"/>
    <property type="evidence" value="ECO:0007669"/>
    <property type="project" value="UniProtKB-ARBA"/>
</dbReference>
<dbReference type="PROSITE" id="PS50294">
    <property type="entry name" value="WD_REPEATS_REGION"/>
    <property type="match status" value="1"/>
</dbReference>
<dbReference type="PROSITE" id="PS50082">
    <property type="entry name" value="WD_REPEATS_2"/>
    <property type="match status" value="2"/>
</dbReference>
<keyword evidence="3 6" id="KW-0853">WD repeat</keyword>
<evidence type="ECO:0000256" key="5">
    <source>
        <dbReference type="ARBA" id="ARBA00023242"/>
    </source>
</evidence>
<evidence type="ECO:0000256" key="2">
    <source>
        <dbReference type="ARBA" id="ARBA00005616"/>
    </source>
</evidence>
<reference evidence="8 9" key="1">
    <citation type="submission" date="2019-09" db="EMBL/GenBank/DDBJ databases">
        <title>The hologenome of the rock-dwelling lichen Lasallia pustulata.</title>
        <authorList>
            <person name="Greshake Tzovaras B."/>
            <person name="Segers F."/>
            <person name="Bicker A."/>
            <person name="Dal Grande F."/>
            <person name="Otte J."/>
            <person name="Hankeln T."/>
            <person name="Schmitt I."/>
            <person name="Ebersberger I."/>
        </authorList>
    </citation>
    <scope>NUCLEOTIDE SEQUENCE [LARGE SCALE GENOMIC DNA]</scope>
    <source>
        <strain evidence="8">A1-1</strain>
    </source>
</reference>
<dbReference type="AlphaFoldDB" id="A0A5M8PH09"/>
<dbReference type="InterPro" id="IPR037867">
    <property type="entry name" value="Swd2/WDR82"/>
</dbReference>
<gene>
    <name evidence="8" type="ORF">FRX48_07687</name>
</gene>
<evidence type="ECO:0000256" key="3">
    <source>
        <dbReference type="ARBA" id="ARBA00022574"/>
    </source>
</evidence>
<dbReference type="OrthoDB" id="27537at2759"/>
<dbReference type="EMBL" id="VXIT01000013">
    <property type="protein sequence ID" value="KAA6408605.1"/>
    <property type="molecule type" value="Genomic_DNA"/>
</dbReference>
<evidence type="ECO:0000256" key="1">
    <source>
        <dbReference type="ARBA" id="ARBA00004123"/>
    </source>
</evidence>
<protein>
    <submittedName>
        <fullName evidence="8">WD repeat protein</fullName>
    </submittedName>
</protein>
<dbReference type="GO" id="GO:0003682">
    <property type="term" value="F:chromatin binding"/>
    <property type="evidence" value="ECO:0007669"/>
    <property type="project" value="TreeGrafter"/>
</dbReference>
<name>A0A5M8PH09_9LECA</name>
<accession>A0A5M8PH09</accession>